<keyword evidence="6 7" id="KW-0012">Acyltransferase</keyword>
<dbReference type="SUPFAM" id="SSF51161">
    <property type="entry name" value="Trimeric LpxA-like enzymes"/>
    <property type="match status" value="1"/>
</dbReference>
<evidence type="ECO:0000256" key="7">
    <source>
        <dbReference type="HAMAP-Rule" id="MF_00523"/>
    </source>
</evidence>
<evidence type="ECO:0000256" key="3">
    <source>
        <dbReference type="ARBA" id="ARBA00022679"/>
    </source>
</evidence>
<evidence type="ECO:0000256" key="6">
    <source>
        <dbReference type="ARBA" id="ARBA00023315"/>
    </source>
</evidence>
<dbReference type="AlphaFoldDB" id="A0A316GTE1"/>
<dbReference type="GO" id="GO:0009245">
    <property type="term" value="P:lipid A biosynthetic process"/>
    <property type="evidence" value="ECO:0007669"/>
    <property type="project" value="UniProtKB-UniRule"/>
</dbReference>
<comment type="pathway">
    <text evidence="7">Bacterial outer membrane biogenesis; LPS lipid A biosynthesis.</text>
</comment>
<evidence type="ECO:0000313" key="10">
    <source>
        <dbReference type="Proteomes" id="UP000245678"/>
    </source>
</evidence>
<evidence type="ECO:0000313" key="9">
    <source>
        <dbReference type="EMBL" id="PWK64673.1"/>
    </source>
</evidence>
<proteinExistence type="inferred from homology"/>
<evidence type="ECO:0000259" key="8">
    <source>
        <dbReference type="Pfam" id="PF04613"/>
    </source>
</evidence>
<dbReference type="RefSeq" id="WP_109611067.1">
    <property type="nucleotide sequence ID" value="NZ_QGHA01000026.1"/>
</dbReference>
<name>A0A316GTE1_9SPHI</name>
<evidence type="ECO:0000256" key="1">
    <source>
        <dbReference type="ARBA" id="ARBA00022516"/>
    </source>
</evidence>
<comment type="similarity">
    <text evidence="7">Belongs to the transferase hexapeptide repeat family. LpxD subfamily.</text>
</comment>
<evidence type="ECO:0000256" key="4">
    <source>
        <dbReference type="ARBA" id="ARBA00022737"/>
    </source>
</evidence>
<keyword evidence="10" id="KW-1185">Reference proteome</keyword>
<keyword evidence="1 7" id="KW-0444">Lipid biosynthesis</keyword>
<dbReference type="NCBIfam" id="TIGR01853">
    <property type="entry name" value="lipid_A_lpxD"/>
    <property type="match status" value="1"/>
</dbReference>
<reference evidence="9 10" key="1">
    <citation type="submission" date="2018-05" db="EMBL/GenBank/DDBJ databases">
        <title>Genomic Encyclopedia of Archaeal and Bacterial Type Strains, Phase II (KMG-II): from individual species to whole genera.</title>
        <authorList>
            <person name="Goeker M."/>
        </authorList>
    </citation>
    <scope>NUCLEOTIDE SEQUENCE [LARGE SCALE GENOMIC DNA]</scope>
    <source>
        <strain evidence="9 10">DSM 19975</strain>
    </source>
</reference>
<dbReference type="InterPro" id="IPR007691">
    <property type="entry name" value="LpxD"/>
</dbReference>
<dbReference type="CDD" id="cd03352">
    <property type="entry name" value="LbH_LpxD"/>
    <property type="match status" value="1"/>
</dbReference>
<dbReference type="HAMAP" id="MF_00523">
    <property type="entry name" value="LpxD"/>
    <property type="match status" value="1"/>
</dbReference>
<feature type="active site" description="Proton acceptor" evidence="7">
    <location>
        <position position="241"/>
    </location>
</feature>
<sequence length="349" mass="37404">MQFSAHDIAMLLNGTVEGDASVTVNQLAKIEEAGEGCLSFLSNPKYEQYLYTTNASIVIVNNGQELTGPVKATLIRVENAYSAFTLVLQQYNSFRLNKKGIEEPNFIHPSAKVGADAYIGAFAYIGQDVKIGDNCKIYPNVNIGDNVTLGNNVTLFAGATVYFDCVIGNNVTIHSGAVIGSDGFGFAPNPDGSYSKIPQIGNVILEDDVEVGSNTTIDRATMGSTIIRKGTKIDNLIQIAHNVEIGSNTVIAAQSGISGSTKIGDRVVIGGQVGIAGHLHIANGTQFSAQTGINSSITEEGKVWGGTPYMPYKDYLRAHAKLRKLPELDRKVYELEKLIEELRKGQAAE</sequence>
<comment type="catalytic activity">
    <reaction evidence="7">
        <text>a UDP-3-O-[(3R)-3-hydroxyacyl]-alpha-D-glucosamine + a (3R)-hydroxyacyl-[ACP] = a UDP-2-N,3-O-bis[(3R)-3-hydroxyacyl]-alpha-D-glucosamine + holo-[ACP] + H(+)</text>
        <dbReference type="Rhea" id="RHEA:53836"/>
        <dbReference type="Rhea" id="RHEA-COMP:9685"/>
        <dbReference type="Rhea" id="RHEA-COMP:9945"/>
        <dbReference type="ChEBI" id="CHEBI:15378"/>
        <dbReference type="ChEBI" id="CHEBI:64479"/>
        <dbReference type="ChEBI" id="CHEBI:78827"/>
        <dbReference type="ChEBI" id="CHEBI:137740"/>
        <dbReference type="ChEBI" id="CHEBI:137748"/>
        <dbReference type="EC" id="2.3.1.191"/>
    </reaction>
</comment>
<keyword evidence="5 7" id="KW-0443">Lipid metabolism</keyword>
<dbReference type="Proteomes" id="UP000245678">
    <property type="component" value="Unassembled WGS sequence"/>
</dbReference>
<keyword evidence="3 7" id="KW-0808">Transferase</keyword>
<dbReference type="UniPathway" id="UPA00973"/>
<dbReference type="NCBIfam" id="NF002060">
    <property type="entry name" value="PRK00892.1"/>
    <property type="match status" value="1"/>
</dbReference>
<keyword evidence="2 7" id="KW-0441">Lipid A biosynthesis</keyword>
<evidence type="ECO:0000256" key="5">
    <source>
        <dbReference type="ARBA" id="ARBA00023098"/>
    </source>
</evidence>
<comment type="subunit">
    <text evidence="7">Homotrimer.</text>
</comment>
<dbReference type="GO" id="GO:0016020">
    <property type="term" value="C:membrane"/>
    <property type="evidence" value="ECO:0007669"/>
    <property type="project" value="GOC"/>
</dbReference>
<keyword evidence="4 7" id="KW-0677">Repeat</keyword>
<comment type="function">
    <text evidence="7">Catalyzes the N-acylation of UDP-3-O-acylglucosamine using 3-hydroxyacyl-ACP as the acyl donor. Is involved in the biosynthesis of lipid A, a phosphorylated glycolipid that anchors the lipopolysaccharide to the outer membrane of the cell.</text>
</comment>
<dbReference type="EMBL" id="QGHA01000026">
    <property type="protein sequence ID" value="PWK64673.1"/>
    <property type="molecule type" value="Genomic_DNA"/>
</dbReference>
<dbReference type="Pfam" id="PF04613">
    <property type="entry name" value="LpxD"/>
    <property type="match status" value="1"/>
</dbReference>
<dbReference type="Gene3D" id="2.160.10.10">
    <property type="entry name" value="Hexapeptide repeat proteins"/>
    <property type="match status" value="1"/>
</dbReference>
<dbReference type="Pfam" id="PF00132">
    <property type="entry name" value="Hexapep"/>
    <property type="match status" value="2"/>
</dbReference>
<dbReference type="GO" id="GO:0103118">
    <property type="term" value="F:UDP-3-O-[(3R)-3-hydroxyacyl]-glucosamine N-acyltransferase activity"/>
    <property type="evidence" value="ECO:0007669"/>
    <property type="project" value="UniProtKB-EC"/>
</dbReference>
<comment type="caution">
    <text evidence="9">The sequence shown here is derived from an EMBL/GenBank/DDBJ whole genome shotgun (WGS) entry which is preliminary data.</text>
</comment>
<dbReference type="EC" id="2.3.1.191" evidence="7"/>
<accession>A0A316GTE1</accession>
<dbReference type="InterPro" id="IPR020573">
    <property type="entry name" value="UDP_GlcNAc_AcTrfase_non-rep"/>
</dbReference>
<dbReference type="InterPro" id="IPR001451">
    <property type="entry name" value="Hexapep"/>
</dbReference>
<evidence type="ECO:0000256" key="2">
    <source>
        <dbReference type="ARBA" id="ARBA00022556"/>
    </source>
</evidence>
<dbReference type="PANTHER" id="PTHR43378:SF2">
    <property type="entry name" value="UDP-3-O-ACYLGLUCOSAMINE N-ACYLTRANSFERASE 1, MITOCHONDRIAL-RELATED"/>
    <property type="match status" value="1"/>
</dbReference>
<gene>
    <name evidence="7" type="primary">lpxD</name>
    <name evidence="9" type="ORF">LX99_05077</name>
</gene>
<organism evidence="9 10">
    <name type="scientific">Mucilaginibacter oryzae</name>
    <dbReference type="NCBI Taxonomy" id="468058"/>
    <lineage>
        <taxon>Bacteria</taxon>
        <taxon>Pseudomonadati</taxon>
        <taxon>Bacteroidota</taxon>
        <taxon>Sphingobacteriia</taxon>
        <taxon>Sphingobacteriales</taxon>
        <taxon>Sphingobacteriaceae</taxon>
        <taxon>Mucilaginibacter</taxon>
    </lineage>
</organism>
<feature type="domain" description="UDP-3-O-[3-hydroxymyristoyl] glucosamine N-acyltransferase non-repeat region" evidence="8">
    <location>
        <begin position="22"/>
        <end position="89"/>
    </location>
</feature>
<dbReference type="GO" id="GO:0016410">
    <property type="term" value="F:N-acyltransferase activity"/>
    <property type="evidence" value="ECO:0007669"/>
    <property type="project" value="InterPro"/>
</dbReference>
<protein>
    <recommendedName>
        <fullName evidence="7">UDP-3-O-acylglucosamine N-acyltransferase</fullName>
        <ecNumber evidence="7">2.3.1.191</ecNumber>
    </recommendedName>
</protein>
<dbReference type="PANTHER" id="PTHR43378">
    <property type="entry name" value="UDP-3-O-ACYLGLUCOSAMINE N-ACYLTRANSFERASE"/>
    <property type="match status" value="1"/>
</dbReference>
<dbReference type="Gene3D" id="3.40.1390.10">
    <property type="entry name" value="MurE/MurF, N-terminal domain"/>
    <property type="match status" value="1"/>
</dbReference>
<dbReference type="InterPro" id="IPR011004">
    <property type="entry name" value="Trimer_LpxA-like_sf"/>
</dbReference>